<dbReference type="Proteomes" id="UP001500390">
    <property type="component" value="Unassembled WGS sequence"/>
</dbReference>
<gene>
    <name evidence="2" type="ORF">GCM10023153_01740</name>
</gene>
<name>A0ABP8J9N8_9MICO</name>
<evidence type="ECO:0000313" key="2">
    <source>
        <dbReference type="EMBL" id="GAA4387393.1"/>
    </source>
</evidence>
<comment type="caution">
    <text evidence="2">The sequence shown here is derived from an EMBL/GenBank/DDBJ whole genome shotgun (WGS) entry which is preliminary data.</text>
</comment>
<evidence type="ECO:0000313" key="3">
    <source>
        <dbReference type="Proteomes" id="UP001500390"/>
    </source>
</evidence>
<evidence type="ECO:0000256" key="1">
    <source>
        <dbReference type="SAM" id="MobiDB-lite"/>
    </source>
</evidence>
<keyword evidence="3" id="KW-1185">Reference proteome</keyword>
<protein>
    <submittedName>
        <fullName evidence="2">Uncharacterized protein</fullName>
    </submittedName>
</protein>
<proteinExistence type="predicted"/>
<reference evidence="3" key="1">
    <citation type="journal article" date="2019" name="Int. J. Syst. Evol. Microbiol.">
        <title>The Global Catalogue of Microorganisms (GCM) 10K type strain sequencing project: providing services to taxonomists for standard genome sequencing and annotation.</title>
        <authorList>
            <consortium name="The Broad Institute Genomics Platform"/>
            <consortium name="The Broad Institute Genome Sequencing Center for Infectious Disease"/>
            <person name="Wu L."/>
            <person name="Ma J."/>
        </authorList>
    </citation>
    <scope>NUCLEOTIDE SEQUENCE [LARGE SCALE GENOMIC DNA]</scope>
    <source>
        <strain evidence="3">JCM 17738</strain>
    </source>
</reference>
<dbReference type="RefSeq" id="WP_159899388.1">
    <property type="nucleotide sequence ID" value="NZ_BAABFX010000008.1"/>
</dbReference>
<feature type="region of interest" description="Disordered" evidence="1">
    <location>
        <begin position="63"/>
        <end position="93"/>
    </location>
</feature>
<dbReference type="EMBL" id="BAABFX010000008">
    <property type="protein sequence ID" value="GAA4387393.1"/>
    <property type="molecule type" value="Genomic_DNA"/>
</dbReference>
<organism evidence="2 3">
    <name type="scientific">Ornithinibacter aureus</name>
    <dbReference type="NCBI Taxonomy" id="622664"/>
    <lineage>
        <taxon>Bacteria</taxon>
        <taxon>Bacillati</taxon>
        <taxon>Actinomycetota</taxon>
        <taxon>Actinomycetes</taxon>
        <taxon>Micrococcales</taxon>
        <taxon>Intrasporangiaceae</taxon>
        <taxon>Ornithinibacter</taxon>
    </lineage>
</organism>
<sequence length="93" mass="10129">MEFAPVALQRKRQKSCIDSIRVDVIARLSLFRGVHRGPGSRAEGSADAGRQQVNPLEDLAKVQTNNNGSCQGEDADPVLESSRDFPSHSLAIR</sequence>
<accession>A0ABP8J9N8</accession>